<accession>A0A6V7HDV3</accession>
<feature type="compositionally biased region" description="Polar residues" evidence="1">
    <location>
        <begin position="98"/>
        <end position="120"/>
    </location>
</feature>
<feature type="non-terminal residue" evidence="2">
    <location>
        <position position="1"/>
    </location>
</feature>
<dbReference type="Proteomes" id="UP000752696">
    <property type="component" value="Unassembled WGS sequence"/>
</dbReference>
<gene>
    <name evidence="2" type="ORF">MHI_LOCUS821844</name>
</gene>
<dbReference type="AlphaFoldDB" id="A0A6V7HDV3"/>
<name>A0A6V7HDV3_9HYME</name>
<feature type="compositionally biased region" description="Basic and acidic residues" evidence="1">
    <location>
        <begin position="230"/>
        <end position="250"/>
    </location>
</feature>
<evidence type="ECO:0000313" key="2">
    <source>
        <dbReference type="EMBL" id="CAD1478716.1"/>
    </source>
</evidence>
<proteinExistence type="predicted"/>
<sequence>TTPLTKPARRSSAAGESCLSQNAVHPTSTTSSHYTTPSPPQHPQSHGDFQSGPGRPVEEINARIDQLSRQVSSLEHSMGENIRLILTLLQQTLNSSRESSSIEMMPGTTSAGLSKQSSSRAPALVQRSASEPQPPTGPPSSNGNGKLQPSTSHSLFSRPPTKEPTSTSSGTSRMTVTSDTSALATALQTALNGRTAPTRSQSQPVDLAVPPPTQQAHLPHAWHSQPAAFRRGEFRSGSESRKEPTNHRGSADLAASQRSESRQPTREEGTGVLDKRQESSRQTSEDISWEYTINEAPIARLESLDELDQDHGS</sequence>
<feature type="compositionally biased region" description="Basic and acidic residues" evidence="1">
    <location>
        <begin position="259"/>
        <end position="279"/>
    </location>
</feature>
<protein>
    <submittedName>
        <fullName evidence="2">Uncharacterized protein</fullName>
    </submittedName>
</protein>
<feature type="region of interest" description="Disordered" evidence="1">
    <location>
        <begin position="97"/>
        <end position="289"/>
    </location>
</feature>
<keyword evidence="3" id="KW-1185">Reference proteome</keyword>
<feature type="compositionally biased region" description="Low complexity" evidence="1">
    <location>
        <begin position="177"/>
        <end position="191"/>
    </location>
</feature>
<dbReference type="EMBL" id="CAJDYZ010010964">
    <property type="protein sequence ID" value="CAD1478716.1"/>
    <property type="molecule type" value="Genomic_DNA"/>
</dbReference>
<feature type="region of interest" description="Disordered" evidence="1">
    <location>
        <begin position="1"/>
        <end position="57"/>
    </location>
</feature>
<feature type="compositionally biased region" description="Low complexity" evidence="1">
    <location>
        <begin position="25"/>
        <end position="36"/>
    </location>
</feature>
<feature type="compositionally biased region" description="Polar residues" evidence="1">
    <location>
        <begin position="142"/>
        <end position="155"/>
    </location>
</feature>
<organism evidence="2 3">
    <name type="scientific">Heterotrigona itama</name>
    <dbReference type="NCBI Taxonomy" id="395501"/>
    <lineage>
        <taxon>Eukaryota</taxon>
        <taxon>Metazoa</taxon>
        <taxon>Ecdysozoa</taxon>
        <taxon>Arthropoda</taxon>
        <taxon>Hexapoda</taxon>
        <taxon>Insecta</taxon>
        <taxon>Pterygota</taxon>
        <taxon>Neoptera</taxon>
        <taxon>Endopterygota</taxon>
        <taxon>Hymenoptera</taxon>
        <taxon>Apocrita</taxon>
        <taxon>Aculeata</taxon>
        <taxon>Apoidea</taxon>
        <taxon>Anthophila</taxon>
        <taxon>Apidae</taxon>
        <taxon>Heterotrigona</taxon>
    </lineage>
</organism>
<feature type="compositionally biased region" description="Polar residues" evidence="1">
    <location>
        <begin position="195"/>
        <end position="204"/>
    </location>
</feature>
<reference evidence="2" key="1">
    <citation type="submission" date="2020-07" db="EMBL/GenBank/DDBJ databases">
        <authorList>
            <person name="Nazaruddin N."/>
        </authorList>
    </citation>
    <scope>NUCLEOTIDE SEQUENCE</scope>
</reference>
<evidence type="ECO:0000256" key="1">
    <source>
        <dbReference type="SAM" id="MobiDB-lite"/>
    </source>
</evidence>
<dbReference type="OrthoDB" id="447251at2759"/>
<feature type="compositionally biased region" description="Polar residues" evidence="1">
    <location>
        <begin position="163"/>
        <end position="176"/>
    </location>
</feature>
<evidence type="ECO:0000313" key="3">
    <source>
        <dbReference type="Proteomes" id="UP000752696"/>
    </source>
</evidence>
<comment type="caution">
    <text evidence="2">The sequence shown here is derived from an EMBL/GenBank/DDBJ whole genome shotgun (WGS) entry which is preliminary data.</text>
</comment>